<dbReference type="EMBL" id="CP001696">
    <property type="protein sequence ID" value="ACV24813.1"/>
    <property type="molecule type" value="Genomic_DNA"/>
</dbReference>
<name>C7P8D1_METFA</name>
<proteinExistence type="predicted"/>
<gene>
    <name evidence="1" type="ordered locus">Mefer_0995</name>
</gene>
<sequence length="56" mass="6866">MSIKSIEPLQINLTYNISTRQKRRKNNKRVKIDYNYENDNLLVYKERSNLKNFGFR</sequence>
<organism evidence="1 2">
    <name type="scientific">Methanocaldococcus fervens (strain DSM 4213 / JCM 15782 / AG86)</name>
    <name type="common">Methanococcus fervens</name>
    <dbReference type="NCBI Taxonomy" id="573064"/>
    <lineage>
        <taxon>Archaea</taxon>
        <taxon>Methanobacteriati</taxon>
        <taxon>Methanobacteriota</taxon>
        <taxon>Methanomada group</taxon>
        <taxon>Methanococci</taxon>
        <taxon>Methanococcales</taxon>
        <taxon>Methanocaldococcaceae</taxon>
        <taxon>Methanocaldococcus</taxon>
    </lineage>
</organism>
<dbReference type="AlphaFoldDB" id="C7P8D1"/>
<dbReference type="KEGG" id="mfe:Mefer_0995"/>
<dbReference type="RefSeq" id="WP_015791550.1">
    <property type="nucleotide sequence ID" value="NC_013156.1"/>
</dbReference>
<dbReference type="HOGENOM" id="CLU_3003134_0_0_2"/>
<accession>C7P8D1</accession>
<reference evidence="1" key="1">
    <citation type="submission" date="2009-08" db="EMBL/GenBank/DDBJ databases">
        <title>Complete sequence of chromosome of Methanocaldococcus fervens AG86.</title>
        <authorList>
            <consortium name="US DOE Joint Genome Institute"/>
            <person name="Lucas S."/>
            <person name="Copeland A."/>
            <person name="Lapidus A."/>
            <person name="Glavina del Rio T."/>
            <person name="Tice H."/>
            <person name="Bruce D."/>
            <person name="Goodwin L."/>
            <person name="Pitluck S."/>
            <person name="Chertkov O."/>
            <person name="Detter J.C."/>
            <person name="Han C."/>
            <person name="Tapia R."/>
            <person name="Larimer F."/>
            <person name="Land M."/>
            <person name="Hauser L."/>
            <person name="Kyrpides N."/>
            <person name="Ovchinnikova G."/>
            <person name="Lupa-Sieprawska M."/>
            <person name="Whitman W.B."/>
        </authorList>
    </citation>
    <scope>NUCLEOTIDE SEQUENCE [LARGE SCALE GENOMIC DNA]</scope>
    <source>
        <strain evidence="1">AG86</strain>
    </source>
</reference>
<dbReference type="STRING" id="573064.Mefer_0995"/>
<protein>
    <submittedName>
        <fullName evidence="1">Uncharacterized protein</fullName>
    </submittedName>
</protein>
<dbReference type="Proteomes" id="UP000001495">
    <property type="component" value="Chromosome"/>
</dbReference>
<evidence type="ECO:0000313" key="1">
    <source>
        <dbReference type="EMBL" id="ACV24813.1"/>
    </source>
</evidence>
<evidence type="ECO:0000313" key="2">
    <source>
        <dbReference type="Proteomes" id="UP000001495"/>
    </source>
</evidence>
<keyword evidence="2" id="KW-1185">Reference proteome</keyword>
<dbReference type="GeneID" id="71811433"/>